<dbReference type="InterPro" id="IPR011030">
    <property type="entry name" value="Lipovitellin_superhlx_dom"/>
</dbReference>
<dbReference type="OrthoDB" id="6484170at2759"/>
<feature type="domain" description="Vitellogenin" evidence="7">
    <location>
        <begin position="53"/>
        <end position="827"/>
    </location>
</feature>
<dbReference type="InterPro" id="IPR015816">
    <property type="entry name" value="Vitellinogen_b-sht_N"/>
</dbReference>
<keyword evidence="4" id="KW-0325">Glycoprotein</keyword>
<proteinExistence type="predicted"/>
<sequence>MHTSAQKLNAIVMNIRQFVSTEASLRCILLVFCFFQISAAPVTNLICSAANLIAPGSSLLYKYSTSSKLSVAGGQNDVQSKITADVHIKGSGDCNYAVQLRNVKITETYDEKDETVSLGDSQKDLESTIVRFRWIDGLIVLLEADQSAKVENVNFIKGVLSTLQVTSPVAADGTTIVREEDVHGVCTTRYSFEKQGGNTQINKDKQLSTCSKDKLFLSASPVLTTLLGPLIDKVFSSETRYVCKTSVNGNKQIQTVKCKIVEITEEHGKSGSPHNHGDKDSDEDDTSSEELIKYDDSAKDDDDEGSSKVIYIKQEITLQTGAANLDGTAIRNVNRQTLQFVPSATYARTNEKVEALSSKIQGLLNSKDWDQLAASRFLEVANELRQMDRSSLNFLKGNPQLKQLVSTFMNTVYADQTASLLNLDETTLKFNNPLAVYYIDNPSVELVDQIIRGARKLNADQVEDFVGPAATIIKHYAARRNKNADEKVKDFQKAISKFVSNAGKGTGVTTSTLAAYAQLGVYDDNVKKCLDDQLPLEVQFHALNVIKSINDKYLDDNEEKTFSRSLADILTKKLQNKSNKNAVRIWSFQALFTPLFYNPQLNPDTADKLEDAIGDLLKEKLNQVNGFIWSKLKYSATDRLCPLRGIAARLRATAPRDQYSQIGTFTSREVKLSLPVGRKFIAKIDLQAIFENDRATPAFLSAKICFDGIKVDTSRVTWIDFAVIIENLDWNLAEYLIRLDPLANNTTPEEKEKVKNTLPSPLKRLQEKRDQEEDPDPSVHLYLKFFGADLRVKDITDKVQDVLKTNLRTFIRNQLMNSMKDIADKKPLFRIPLEVGAAIGASNGLTLHKSCQVGFLGDLSYGLENTRDATNVGKFSLKNTGALSFSLTCQREVAAPWSRVGETMNYAGLSSVPFEYRYEGTKNGRSREFNLLNTESTLLSTDFDYAIRTSKGLKRLVNPPAAALDPSCLPSSVYRVVGANICLKLNPFRSIKLGRVVYPLQIQIRKDPSIKAWRAAWRVNENNSPQYEVGLEKLGATTYPGLGVKATKTGNNFDIEVLTGMKSFNVKGTQNANQFDGKVYDDKNKEVMGASGTLTTGNDQLKLDVKLTDNQSKKEILTLTTDLSSSNTREIKVDVKLGTPDQKKTFNIHFDGDFYKTNSKLFHLSGGFNLPDISYDGKVHLQNDSSTTKIELKRTVKLKTGKISGYDFVYSRKKPKQGEAQREHDIQSHLTIRSPQSDQPVKVYDFDCQIKRALDHRNFIIHSTLDLDLVTRQPSVQEHIEFDYVRRSVRPSSQDRRLVSPQADLKVELKTKSQVLGLLLDHHHKKSDQPAKKGDIMQAPTFEINNKIHVAIATNKLFPNTPRPVDVDVLSQFNWQYLNELDYTFKYVNKRTQRDAELTYTSKVNKVTMDHLYNGTGSANIHWNSKTGQITTKDTFSICTRAKSLRVHSDIDTNWDKDNIQLDFEIRKSGPQQQSMKQRHRRELTSGSRGVDFNLTLASKRTSGFQYLDVSGILQLSKEIINIEKSIAWKVNNTLKEIDLNVDINFDSSRQFTKSHAELLLPLQRVSLISNDIVVERTARGGITRVTSKTNAQPLFSHNLDIGVTREEDRPPYVTADSLVTCQRNDDDYVLRLGFGLQRWKTVRTCGELRRNADLLFSHDIGYELSKKTKRAAFSIESPMLTKSNGLTVIGELTIDKENRLGKSRLPKEFGVHLELGTPLTNKAALKLKYDIPAIFQTNRSIDGKFSVELALQRGRSFSFDWDSSGSLASAFNILSSASLGDDASVTALISAQCSTTGISQLTSKVNGRYFGQIFEKSVNALYKHHEISIKGEVRTPNNTNRPFFKYNISATFDDNELIGHIQRTDMQQTIDLDVTAKTCGGNNKGKGYCYSGDAVVKTTNDQRGKKGNFDISWGKSSVKWNMNVPEAISITVDHTHTGQLKTDDFTSKTKVDAKLLISKSEFHYDGSGTKDDGKWNALSFKTYFNDDKTGEKVANLKLDYKSDIADKREGSEQRTLSFSLDRVKQIDWSSKSTSCLSNPSKVVYGICRKSTFDVKTNSQLAQLFRKRLMLPDDPKLANVQVVNYDGTFDLDLKHDPNLGPHTIVFDLNRLKEDSIELNLSLQPRTDSKTMGITVTGKLPRNDPISIKYDETSKTRTSYSGTLKYSFNANDKNAEKTYTCAVEKPADNVLNVNCNGERTKLTINIDGPKHIRNAYVDLNKYDDERVGFESAVNTGTNQVDVTLYTFVNTWKLQRQPQKWTTITVKQKGKEVYRVEGKRVSNQEIEVKFLPKNINLKLTWDNATTIQLQQTQPQQRNLLTVTLDRKTLRRYLPNLRSRNIPDLDIDQEPQTKIANIPLFEIVVDPAVVVRLSQATEKFGAHHGKGLDIIKKRFNLELGEKSLSLYNTQHWKTHFDDISFPESYILRLYNNENKNFIQLSAKKWDETHYINEIGHSIDGSKTLTTDLSLDRDYAHKVGMLYFFHSKGIRNPTTAKELRNQTRSYLVQEFKGVKTSNAVQLVKGLRESLRDIFQVDYAAVKQIVQNWSKEPEKSVLRRLSETIGLTEFFTKYPTYRDFSNNAQQAISERHQERMERLLKMVVSSNTSQRLFDLSTRFNQGRNKLIERLSARLEGILNRTMPVEDQAQIDKRVEQTIQNLLQGFQGIVQRTNDRWKAIFKQIDESTKGDDMKWFRQLIADIDSAAMNSAMDTESTKMFKRLSDSSKLLTSNVVKLSRGISQRREQFRNRLRNAIRHIPKLMINETQFEVLLPYGTSPATYNSLPISVASVLSLLSNRKRMNVTVSAVISEFFASRRETIRSYRKFIKAIGKRLFQRNPSLTPERVAVITSSGHGIDLHGDYIYLNPACDYILLHDFVDLQFSFQYANGKVYSVVPSPRREVPNYECSASGRVQACCEKDYCRINVPVHYGGRADGALGDVRDRSNTEPKLTQWLNTNCGGRENVQKGAKKADSTIPECDDDNDEIRTFCENFVQDGLKNNKDRRQLIFQAKMIQNAVQ</sequence>
<dbReference type="PANTHER" id="PTHR23345">
    <property type="entry name" value="VITELLOGENIN-RELATED"/>
    <property type="match status" value="1"/>
</dbReference>
<dbReference type="Pfam" id="PF01347">
    <property type="entry name" value="Vitellogenin_N"/>
    <property type="match status" value="1"/>
</dbReference>
<dbReference type="InterPro" id="IPR050733">
    <property type="entry name" value="Vitellogenin/Apolipophorin"/>
</dbReference>
<dbReference type="Gene3D" id="2.30.230.10">
    <property type="entry name" value="Lipovitellin, beta-sheet shell regions, chain A"/>
    <property type="match status" value="1"/>
</dbReference>
<evidence type="ECO:0000256" key="5">
    <source>
        <dbReference type="PROSITE-ProRule" id="PRU00557"/>
    </source>
</evidence>
<dbReference type="Proteomes" id="UP000681722">
    <property type="component" value="Unassembled WGS sequence"/>
</dbReference>
<evidence type="ECO:0000313" key="10">
    <source>
        <dbReference type="Proteomes" id="UP000663829"/>
    </source>
</evidence>
<reference evidence="8" key="1">
    <citation type="submission" date="2021-02" db="EMBL/GenBank/DDBJ databases">
        <authorList>
            <person name="Nowell W R."/>
        </authorList>
    </citation>
    <scope>NUCLEOTIDE SEQUENCE</scope>
</reference>
<keyword evidence="10" id="KW-1185">Reference proteome</keyword>
<name>A0A813S8Y3_9BILA</name>
<dbReference type="InterPro" id="IPR001747">
    <property type="entry name" value="Vitellogenin_N"/>
</dbReference>
<feature type="region of interest" description="Disordered" evidence="6">
    <location>
        <begin position="265"/>
        <end position="288"/>
    </location>
</feature>
<dbReference type="PANTHER" id="PTHR23345:SF15">
    <property type="entry name" value="VITELLOGENIN 1-RELATED"/>
    <property type="match status" value="1"/>
</dbReference>
<evidence type="ECO:0000256" key="3">
    <source>
        <dbReference type="ARBA" id="ARBA00023157"/>
    </source>
</evidence>
<dbReference type="Gene3D" id="1.25.10.20">
    <property type="entry name" value="Vitellinogen, superhelical"/>
    <property type="match status" value="1"/>
</dbReference>
<evidence type="ECO:0000256" key="6">
    <source>
        <dbReference type="SAM" id="MobiDB-lite"/>
    </source>
</evidence>
<comment type="caution">
    <text evidence="5">Lacks conserved residue(s) required for the propagation of feature annotation.</text>
</comment>
<keyword evidence="2" id="KW-0758">Storage protein</keyword>
<evidence type="ECO:0000313" key="8">
    <source>
        <dbReference type="EMBL" id="CAF0791187.1"/>
    </source>
</evidence>
<dbReference type="Proteomes" id="UP000663829">
    <property type="component" value="Unassembled WGS sequence"/>
</dbReference>
<evidence type="ECO:0000256" key="2">
    <source>
        <dbReference type="ARBA" id="ARBA00022761"/>
    </source>
</evidence>
<protein>
    <recommendedName>
        <fullName evidence="7">Vitellogenin domain-containing protein</fullName>
    </recommendedName>
</protein>
<dbReference type="EMBL" id="CAJOBC010000351">
    <property type="protein sequence ID" value="CAF3575392.1"/>
    <property type="molecule type" value="Genomic_DNA"/>
</dbReference>
<gene>
    <name evidence="8" type="ORF">GPM918_LOCUS3008</name>
    <name evidence="9" type="ORF">SRO942_LOCUS3008</name>
</gene>
<dbReference type="PROSITE" id="PS51211">
    <property type="entry name" value="VITELLOGENIN"/>
    <property type="match status" value="1"/>
</dbReference>
<dbReference type="GO" id="GO:0005319">
    <property type="term" value="F:lipid transporter activity"/>
    <property type="evidence" value="ECO:0007669"/>
    <property type="project" value="InterPro"/>
</dbReference>
<keyword evidence="3" id="KW-1015">Disulfide bond</keyword>
<evidence type="ECO:0000259" key="7">
    <source>
        <dbReference type="PROSITE" id="PS51211"/>
    </source>
</evidence>
<accession>A0A813S8Y3</accession>
<feature type="compositionally biased region" description="Basic and acidic residues" evidence="6">
    <location>
        <begin position="265"/>
        <end position="279"/>
    </location>
</feature>
<dbReference type="SMART" id="SM00638">
    <property type="entry name" value="LPD_N"/>
    <property type="match status" value="1"/>
</dbReference>
<keyword evidence="1" id="KW-0732">Signal</keyword>
<dbReference type="SUPFAM" id="SSF56968">
    <property type="entry name" value="Lipovitellin-phosvitin complex, beta-sheet shell regions"/>
    <property type="match status" value="1"/>
</dbReference>
<dbReference type="InterPro" id="IPR015819">
    <property type="entry name" value="Lipid_transp_b-sht_shell"/>
</dbReference>
<dbReference type="EMBL" id="CAJNOQ010000351">
    <property type="protein sequence ID" value="CAF0791187.1"/>
    <property type="molecule type" value="Genomic_DNA"/>
</dbReference>
<organism evidence="8 10">
    <name type="scientific">Didymodactylos carnosus</name>
    <dbReference type="NCBI Taxonomy" id="1234261"/>
    <lineage>
        <taxon>Eukaryota</taxon>
        <taxon>Metazoa</taxon>
        <taxon>Spiralia</taxon>
        <taxon>Gnathifera</taxon>
        <taxon>Rotifera</taxon>
        <taxon>Eurotatoria</taxon>
        <taxon>Bdelloidea</taxon>
        <taxon>Philodinida</taxon>
        <taxon>Philodinidae</taxon>
        <taxon>Didymodactylos</taxon>
    </lineage>
</organism>
<feature type="region of interest" description="Disordered" evidence="6">
    <location>
        <begin position="748"/>
        <end position="776"/>
    </location>
</feature>
<evidence type="ECO:0000256" key="1">
    <source>
        <dbReference type="ARBA" id="ARBA00022729"/>
    </source>
</evidence>
<evidence type="ECO:0000313" key="9">
    <source>
        <dbReference type="EMBL" id="CAF3575392.1"/>
    </source>
</evidence>
<comment type="caution">
    <text evidence="8">The sequence shown here is derived from an EMBL/GenBank/DDBJ whole genome shotgun (WGS) entry which is preliminary data.</text>
</comment>
<evidence type="ECO:0000256" key="4">
    <source>
        <dbReference type="ARBA" id="ARBA00023180"/>
    </source>
</evidence>